<dbReference type="SUPFAM" id="SSF53850">
    <property type="entry name" value="Periplasmic binding protein-like II"/>
    <property type="match status" value="1"/>
</dbReference>
<accession>A0A0S3PX29</accession>
<protein>
    <submittedName>
        <fullName evidence="3">Tripartite tricarboxylate transporter family receptor</fullName>
    </submittedName>
</protein>
<evidence type="ECO:0000313" key="4">
    <source>
        <dbReference type="Proteomes" id="UP000236884"/>
    </source>
</evidence>
<feature type="signal peptide" evidence="2">
    <location>
        <begin position="1"/>
        <end position="16"/>
    </location>
</feature>
<comment type="similarity">
    <text evidence="1">Belongs to the UPF0065 (bug) family.</text>
</comment>
<reference evidence="3 4" key="1">
    <citation type="submission" date="2015-08" db="EMBL/GenBank/DDBJ databases">
        <title>Investigation of the bacterial diversity of lava forest soil.</title>
        <authorList>
            <person name="Lee J.S."/>
        </authorList>
    </citation>
    <scope>NUCLEOTIDE SEQUENCE [LARGE SCALE GENOMIC DNA]</scope>
    <source>
        <strain evidence="3 4">GJW-30</strain>
    </source>
</reference>
<dbReference type="KEGG" id="vgo:GJW-30_1_03037"/>
<organism evidence="3 4">
    <name type="scientific">Variibacter gotjawalensis</name>
    <dbReference type="NCBI Taxonomy" id="1333996"/>
    <lineage>
        <taxon>Bacteria</taxon>
        <taxon>Pseudomonadati</taxon>
        <taxon>Pseudomonadota</taxon>
        <taxon>Alphaproteobacteria</taxon>
        <taxon>Hyphomicrobiales</taxon>
        <taxon>Nitrobacteraceae</taxon>
        <taxon>Variibacter</taxon>
    </lineage>
</organism>
<proteinExistence type="inferred from homology"/>
<dbReference type="PIRSF" id="PIRSF017082">
    <property type="entry name" value="YflP"/>
    <property type="match status" value="1"/>
</dbReference>
<evidence type="ECO:0000256" key="1">
    <source>
        <dbReference type="ARBA" id="ARBA00006987"/>
    </source>
</evidence>
<dbReference type="Gene3D" id="3.40.190.10">
    <property type="entry name" value="Periplasmic binding protein-like II"/>
    <property type="match status" value="1"/>
</dbReference>
<dbReference type="Gene3D" id="3.40.190.150">
    <property type="entry name" value="Bordetella uptake gene, domain 1"/>
    <property type="match status" value="1"/>
</dbReference>
<dbReference type="RefSeq" id="WP_096356741.1">
    <property type="nucleotide sequence ID" value="NZ_AP014946.1"/>
</dbReference>
<dbReference type="AlphaFoldDB" id="A0A0S3PX29"/>
<dbReference type="PANTHER" id="PTHR42928">
    <property type="entry name" value="TRICARBOXYLATE-BINDING PROTEIN"/>
    <property type="match status" value="1"/>
</dbReference>
<dbReference type="Pfam" id="PF03401">
    <property type="entry name" value="TctC"/>
    <property type="match status" value="1"/>
</dbReference>
<dbReference type="Proteomes" id="UP000236884">
    <property type="component" value="Chromosome"/>
</dbReference>
<evidence type="ECO:0000313" key="3">
    <source>
        <dbReference type="EMBL" id="BAT60493.1"/>
    </source>
</evidence>
<name>A0A0S3PX29_9BRAD</name>
<evidence type="ECO:0000256" key="2">
    <source>
        <dbReference type="SAM" id="SignalP"/>
    </source>
</evidence>
<feature type="chain" id="PRO_5006615709" evidence="2">
    <location>
        <begin position="17"/>
        <end position="325"/>
    </location>
</feature>
<gene>
    <name evidence="3" type="ORF">GJW-30_1_03037</name>
</gene>
<dbReference type="EMBL" id="AP014946">
    <property type="protein sequence ID" value="BAT60493.1"/>
    <property type="molecule type" value="Genomic_DNA"/>
</dbReference>
<dbReference type="InterPro" id="IPR042100">
    <property type="entry name" value="Bug_dom1"/>
</dbReference>
<keyword evidence="4" id="KW-1185">Reference proteome</keyword>
<dbReference type="PANTHER" id="PTHR42928:SF5">
    <property type="entry name" value="BLR1237 PROTEIN"/>
    <property type="match status" value="1"/>
</dbReference>
<sequence length="325" mass="33579">MVVTRRLLLQSAPCFAFATRAHGQAAWSPSQPVRLVVPYAAGGPTDAVARIVADRLSATLPIRAIVENRAGGGALIGTEAVARAPADGGTLLFTTVVHAVHRALRGDKLSFDPEKDFAAVALIGVVPQVIMVPADSPVRDLAGLIDNLRAGPRTYGSSGTGGSSHLGVELLTKMTGTRAEHIPYRGTGPAMIDLLAGRIAFMMDSVVTGAAQVKAGSVRGIATTGRTRSAVLPDLPTVGETLPGYEATTWNAILAPAATTPTLVEAMNASIWKAIGDEATPTKLSELGVQLPAAGERSAQAAQRFVAAETAKWGALIRDAKIVAE</sequence>
<keyword evidence="2" id="KW-0732">Signal</keyword>
<dbReference type="InterPro" id="IPR005064">
    <property type="entry name" value="BUG"/>
</dbReference>
<dbReference type="OrthoDB" id="8264321at2"/>
<keyword evidence="3" id="KW-0675">Receptor</keyword>